<comment type="caution">
    <text evidence="3">The sequence shown here is derived from an EMBL/GenBank/DDBJ whole genome shotgun (WGS) entry which is preliminary data.</text>
</comment>
<dbReference type="OrthoDB" id="4570918at2"/>
<dbReference type="InterPro" id="IPR001107">
    <property type="entry name" value="Band_7"/>
</dbReference>
<proteinExistence type="predicted"/>
<protein>
    <recommendedName>
        <fullName evidence="2">Band 7 domain-containing protein</fullName>
    </recommendedName>
</protein>
<feature type="domain" description="Band 7" evidence="2">
    <location>
        <begin position="55"/>
        <end position="240"/>
    </location>
</feature>
<name>A0A4Y4DNF4_GLUUR</name>
<evidence type="ECO:0000313" key="3">
    <source>
        <dbReference type="EMBL" id="GED04868.1"/>
    </source>
</evidence>
<dbReference type="RefSeq" id="WP_141361431.1">
    <property type="nucleotide sequence ID" value="NZ_BAAAJL010000003.1"/>
</dbReference>
<sequence length="292" mass="31362">MFLTVLVGIGILISIFLFLAASGSKPGREKKGLKLSAFGILAFSLVVLGFASTTIVQPRTVGVKIALGKPTAVVGNGFHLKAPWETVEKLDGSVQNDVYSNDSAIPVRLGNNGKANVDASIQWQLKTDDAMSVFLDYRTFDGIQSNLVDRNFRAALNEVMSEYDPLTYNDPAKGGQDLAGLSKSVQTKMQEKVGTQIDIRSVTLPIINFDEPTQNRINELQAEAAKTRVAQQRKQTSTAEAEANKILERSITQETLTSKCLDIVAESGQSPIGCFPGGGVQPITMVGGDKGK</sequence>
<feature type="transmembrane region" description="Helical" evidence="1">
    <location>
        <begin position="35"/>
        <end position="56"/>
    </location>
</feature>
<organism evidence="3 4">
    <name type="scientific">Glutamicibacter uratoxydans</name>
    <name type="common">Arthrobacter uratoxydans</name>
    <dbReference type="NCBI Taxonomy" id="43667"/>
    <lineage>
        <taxon>Bacteria</taxon>
        <taxon>Bacillati</taxon>
        <taxon>Actinomycetota</taxon>
        <taxon>Actinomycetes</taxon>
        <taxon>Micrococcales</taxon>
        <taxon>Micrococcaceae</taxon>
        <taxon>Glutamicibacter</taxon>
    </lineage>
</organism>
<dbReference type="AlphaFoldDB" id="A0A4Y4DNF4"/>
<accession>A0A4Y4DNF4</accession>
<keyword evidence="1" id="KW-0472">Membrane</keyword>
<dbReference type="PANTHER" id="PTHR42911">
    <property type="entry name" value="MODULATOR OF FTSH PROTEASE HFLC"/>
    <property type="match status" value="1"/>
</dbReference>
<dbReference type="EMBL" id="BJNY01000002">
    <property type="protein sequence ID" value="GED04868.1"/>
    <property type="molecule type" value="Genomic_DNA"/>
</dbReference>
<dbReference type="PANTHER" id="PTHR42911:SF1">
    <property type="entry name" value="MODULATOR OF FTSH PROTEASE HFLC"/>
    <property type="match status" value="1"/>
</dbReference>
<dbReference type="Proteomes" id="UP000316612">
    <property type="component" value="Unassembled WGS sequence"/>
</dbReference>
<evidence type="ECO:0000313" key="4">
    <source>
        <dbReference type="Proteomes" id="UP000316612"/>
    </source>
</evidence>
<evidence type="ECO:0000256" key="1">
    <source>
        <dbReference type="SAM" id="Phobius"/>
    </source>
</evidence>
<keyword evidence="1" id="KW-0812">Transmembrane</keyword>
<evidence type="ECO:0000259" key="2">
    <source>
        <dbReference type="Pfam" id="PF01145"/>
    </source>
</evidence>
<keyword evidence="1" id="KW-1133">Transmembrane helix</keyword>
<dbReference type="Pfam" id="PF01145">
    <property type="entry name" value="Band_7"/>
    <property type="match status" value="1"/>
</dbReference>
<keyword evidence="4" id="KW-1185">Reference proteome</keyword>
<reference evidence="3 4" key="1">
    <citation type="submission" date="2019-06" db="EMBL/GenBank/DDBJ databases">
        <title>Whole genome shotgun sequence of Glutamicibacter uratoxydans NBRC 15515.</title>
        <authorList>
            <person name="Hosoyama A."/>
            <person name="Uohara A."/>
            <person name="Ohji S."/>
            <person name="Ichikawa N."/>
        </authorList>
    </citation>
    <scope>NUCLEOTIDE SEQUENCE [LARGE SCALE GENOMIC DNA]</scope>
    <source>
        <strain evidence="3 4">NBRC 15515</strain>
    </source>
</reference>
<gene>
    <name evidence="3" type="ORF">AUR04nite_04000</name>
</gene>
<feature type="transmembrane region" description="Helical" evidence="1">
    <location>
        <begin position="6"/>
        <end position="23"/>
    </location>
</feature>